<keyword evidence="4 7" id="KW-0378">Hydrolase</keyword>
<dbReference type="NCBIfam" id="TIGR01662">
    <property type="entry name" value="HAD-SF-IIIA"/>
    <property type="match status" value="1"/>
</dbReference>
<dbReference type="Pfam" id="PF13242">
    <property type="entry name" value="Hydrolase_like"/>
    <property type="match status" value="1"/>
</dbReference>
<organism evidence="8 9">
    <name type="scientific">Rossellomorea pakistanensis</name>
    <dbReference type="NCBI Taxonomy" id="992288"/>
    <lineage>
        <taxon>Bacteria</taxon>
        <taxon>Bacillati</taxon>
        <taxon>Bacillota</taxon>
        <taxon>Bacilli</taxon>
        <taxon>Bacillales</taxon>
        <taxon>Bacillaceae</taxon>
        <taxon>Rossellomorea</taxon>
    </lineage>
</organism>
<protein>
    <recommendedName>
        <fullName evidence="6 7">D,D-heptose 1,7-bisphosphate phosphatase</fullName>
        <ecNumber evidence="7">3.1.3.-</ecNumber>
    </recommendedName>
</protein>
<gene>
    <name evidence="8" type="ORF">JOC86_000611</name>
</gene>
<evidence type="ECO:0000256" key="6">
    <source>
        <dbReference type="ARBA" id="ARBA00031828"/>
    </source>
</evidence>
<dbReference type="GO" id="GO:0034200">
    <property type="term" value="F:D-glycero-beta-D-manno-heptose 1,7-bisphosphate 7-phosphatase activity"/>
    <property type="evidence" value="ECO:0007669"/>
    <property type="project" value="UniProtKB-EC"/>
</dbReference>
<evidence type="ECO:0000256" key="7">
    <source>
        <dbReference type="PIRNR" id="PIRNR004682"/>
    </source>
</evidence>
<dbReference type="NCBIfam" id="TIGR01656">
    <property type="entry name" value="Histidinol-ppas"/>
    <property type="match status" value="1"/>
</dbReference>
<keyword evidence="9" id="KW-1185">Reference proteome</keyword>
<evidence type="ECO:0000256" key="4">
    <source>
        <dbReference type="ARBA" id="ARBA00022801"/>
    </source>
</evidence>
<dbReference type="InterPro" id="IPR006543">
    <property type="entry name" value="Histidinol-phos"/>
</dbReference>
<name>A0ABS2N8I5_9BACI</name>
<evidence type="ECO:0000256" key="2">
    <source>
        <dbReference type="ARBA" id="ARBA00022490"/>
    </source>
</evidence>
<dbReference type="CDD" id="cd07503">
    <property type="entry name" value="HAD_HisB-N"/>
    <property type="match status" value="1"/>
</dbReference>
<comment type="similarity">
    <text evidence="7">Belongs to the gmhB family.</text>
</comment>
<dbReference type="RefSeq" id="WP_205168267.1">
    <property type="nucleotide sequence ID" value="NZ_JAFBDZ010000001.1"/>
</dbReference>
<dbReference type="PIRSF" id="PIRSF004682">
    <property type="entry name" value="GmhB"/>
    <property type="match status" value="1"/>
</dbReference>
<dbReference type="Proteomes" id="UP001646157">
    <property type="component" value="Unassembled WGS sequence"/>
</dbReference>
<proteinExistence type="inferred from homology"/>
<reference evidence="8 9" key="1">
    <citation type="submission" date="2021-01" db="EMBL/GenBank/DDBJ databases">
        <title>Genomic Encyclopedia of Type Strains, Phase IV (KMG-IV): sequencing the most valuable type-strain genomes for metagenomic binning, comparative biology and taxonomic classification.</title>
        <authorList>
            <person name="Goeker M."/>
        </authorList>
    </citation>
    <scope>NUCLEOTIDE SEQUENCE [LARGE SCALE GENOMIC DNA]</scope>
    <source>
        <strain evidence="8 9">DSM 24834</strain>
    </source>
</reference>
<keyword evidence="3" id="KW-0479">Metal-binding</keyword>
<evidence type="ECO:0000256" key="3">
    <source>
        <dbReference type="ARBA" id="ARBA00022723"/>
    </source>
</evidence>
<dbReference type="SUPFAM" id="SSF56784">
    <property type="entry name" value="HAD-like"/>
    <property type="match status" value="1"/>
</dbReference>
<keyword evidence="2 7" id="KW-0963">Cytoplasm</keyword>
<evidence type="ECO:0000313" key="8">
    <source>
        <dbReference type="EMBL" id="MBM7584074.1"/>
    </source>
</evidence>
<accession>A0ABS2N8I5</accession>
<dbReference type="InterPro" id="IPR036412">
    <property type="entry name" value="HAD-like_sf"/>
</dbReference>
<dbReference type="InterPro" id="IPR023214">
    <property type="entry name" value="HAD_sf"/>
</dbReference>
<dbReference type="EC" id="3.1.3.-" evidence="7"/>
<dbReference type="EMBL" id="JAFBDZ010000001">
    <property type="protein sequence ID" value="MBM7584074.1"/>
    <property type="molecule type" value="Genomic_DNA"/>
</dbReference>
<dbReference type="InterPro" id="IPR006549">
    <property type="entry name" value="HAD-SF_hydro_IIIA"/>
</dbReference>
<comment type="subcellular location">
    <subcellularLocation>
        <location evidence="1 7">Cytoplasm</location>
    </subcellularLocation>
</comment>
<dbReference type="PANTHER" id="PTHR42891:SF1">
    <property type="entry name" value="D-GLYCERO-BETA-D-MANNO-HEPTOSE-1,7-BISPHOSPHATE 7-PHOSPHATASE"/>
    <property type="match status" value="1"/>
</dbReference>
<evidence type="ECO:0000313" key="9">
    <source>
        <dbReference type="Proteomes" id="UP001646157"/>
    </source>
</evidence>
<dbReference type="Gene3D" id="3.40.50.1000">
    <property type="entry name" value="HAD superfamily/HAD-like"/>
    <property type="match status" value="1"/>
</dbReference>
<sequence length="179" mass="19890">MTKNKAVFIDRDGVINEVLTKRVKFVNKPNDLFYLDKVPEAIGLLSSADYLIFVVTNQGGVGLGYMTEEQLEKIHKKMKIDLESEGGEIQDIASCIHKPNEGCSCRKPEAGMILKLAEQYKIDIDKSYMIGDRDVDIEAGRKAGCSTIFIGKEDNTVDANFSFPTLYAAANWLKSTSNL</sequence>
<dbReference type="InterPro" id="IPR004446">
    <property type="entry name" value="Heptose_bisP_phosphatase"/>
</dbReference>
<keyword evidence="5 7" id="KW-0119">Carbohydrate metabolism</keyword>
<evidence type="ECO:0000256" key="1">
    <source>
        <dbReference type="ARBA" id="ARBA00004496"/>
    </source>
</evidence>
<evidence type="ECO:0000256" key="5">
    <source>
        <dbReference type="ARBA" id="ARBA00023277"/>
    </source>
</evidence>
<dbReference type="PANTHER" id="PTHR42891">
    <property type="entry name" value="D-GLYCERO-BETA-D-MANNO-HEPTOSE-1,7-BISPHOSPHATE 7-PHOSPHATASE"/>
    <property type="match status" value="1"/>
</dbReference>
<comment type="caution">
    <text evidence="8">The sequence shown here is derived from an EMBL/GenBank/DDBJ whole genome shotgun (WGS) entry which is preliminary data.</text>
</comment>